<dbReference type="CDD" id="cd03429">
    <property type="entry name" value="NUDIX_NADH_pyrophosphatase_Nudt13"/>
    <property type="match status" value="1"/>
</dbReference>
<dbReference type="Pfam" id="PF09296">
    <property type="entry name" value="NUDIX-like"/>
    <property type="match status" value="1"/>
</dbReference>
<protein>
    <recommendedName>
        <fullName evidence="4">NAD(+) diphosphatase</fullName>
        <ecNumber evidence="4">3.6.1.22</ecNumber>
    </recommendedName>
</protein>
<comment type="similarity">
    <text evidence="3">Belongs to the Nudix hydrolase family. NudC subfamily.</text>
</comment>
<feature type="region of interest" description="Disordered" evidence="10">
    <location>
        <begin position="1"/>
        <end position="24"/>
    </location>
</feature>
<sequence>MSDSRTIPPLSRTSLDRDHASRMRDGAVEEALADPSTRVVLVDGDRTLVADGAIVRVPVDRVPEDARIAWLGRTAGIDGVPGGVVLSAAVDGSVVDGAGDGGELGTWRSLREVGAELGDEDAGILTQAVALARWQAQTLFSGVDGSPVRFVQGGWVGRDGAGSQHFPRMDPAVIVLVTDASDERILLGRNAAWTDRFSLFAGFVDLGESFEATVIREVAEESGVTVRDPRYVASQPWPFPRSIMVGFEAVALDPEAARPDGEEIVEVRWLTRDDIRGGAVPLPGSASIAAHLIQRWLDR</sequence>
<evidence type="ECO:0000256" key="5">
    <source>
        <dbReference type="ARBA" id="ARBA00022723"/>
    </source>
</evidence>
<dbReference type="EMBL" id="BAAAQT010000005">
    <property type="protein sequence ID" value="GAA2172300.1"/>
    <property type="molecule type" value="Genomic_DNA"/>
</dbReference>
<dbReference type="InterPro" id="IPR050241">
    <property type="entry name" value="NAD-cap_RNA_hydrolase_NudC"/>
</dbReference>
<organism evidence="12 13">
    <name type="scientific">Agrococcus versicolor</name>
    <dbReference type="NCBI Taxonomy" id="501482"/>
    <lineage>
        <taxon>Bacteria</taxon>
        <taxon>Bacillati</taxon>
        <taxon>Actinomycetota</taxon>
        <taxon>Actinomycetes</taxon>
        <taxon>Micrococcales</taxon>
        <taxon>Microbacteriaceae</taxon>
        <taxon>Agrococcus</taxon>
    </lineage>
</organism>
<dbReference type="PROSITE" id="PS00893">
    <property type="entry name" value="NUDIX_BOX"/>
    <property type="match status" value="1"/>
</dbReference>
<name>A0ABP5MCC8_9MICO</name>
<evidence type="ECO:0000256" key="8">
    <source>
        <dbReference type="ARBA" id="ARBA00023027"/>
    </source>
</evidence>
<evidence type="ECO:0000259" key="11">
    <source>
        <dbReference type="PROSITE" id="PS51462"/>
    </source>
</evidence>
<dbReference type="PANTHER" id="PTHR42904:SF6">
    <property type="entry name" value="NAD-CAPPED RNA HYDROLASE NUDT12"/>
    <property type="match status" value="1"/>
</dbReference>
<keyword evidence="7" id="KW-0460">Magnesium</keyword>
<comment type="cofactor">
    <cofactor evidence="2">
        <name>Zn(2+)</name>
        <dbReference type="ChEBI" id="CHEBI:29105"/>
    </cofactor>
</comment>
<dbReference type="RefSeq" id="WP_344341003.1">
    <property type="nucleotide sequence ID" value="NZ_BAAAQT010000005.1"/>
</dbReference>
<comment type="cofactor">
    <cofactor evidence="1">
        <name>Mg(2+)</name>
        <dbReference type="ChEBI" id="CHEBI:18420"/>
    </cofactor>
</comment>
<dbReference type="Gene3D" id="3.90.79.10">
    <property type="entry name" value="Nucleoside Triphosphate Pyrophosphohydrolase"/>
    <property type="match status" value="1"/>
</dbReference>
<keyword evidence="13" id="KW-1185">Reference proteome</keyword>
<evidence type="ECO:0000256" key="6">
    <source>
        <dbReference type="ARBA" id="ARBA00022801"/>
    </source>
</evidence>
<proteinExistence type="inferred from homology"/>
<feature type="domain" description="Nudix hydrolase" evidence="11">
    <location>
        <begin position="167"/>
        <end position="292"/>
    </location>
</feature>
<accession>A0ABP5MCC8</accession>
<evidence type="ECO:0000256" key="4">
    <source>
        <dbReference type="ARBA" id="ARBA00012381"/>
    </source>
</evidence>
<evidence type="ECO:0000256" key="9">
    <source>
        <dbReference type="ARBA" id="ARBA00023679"/>
    </source>
</evidence>
<dbReference type="EC" id="3.6.1.22" evidence="4"/>
<keyword evidence="8" id="KW-0520">NAD</keyword>
<comment type="catalytic activity">
    <reaction evidence="9">
        <text>a 5'-end NAD(+)-phospho-ribonucleoside in mRNA + H2O = a 5'-end phospho-adenosine-phospho-ribonucleoside in mRNA + beta-nicotinamide D-ribonucleotide + 2 H(+)</text>
        <dbReference type="Rhea" id="RHEA:60876"/>
        <dbReference type="Rhea" id="RHEA-COMP:15698"/>
        <dbReference type="Rhea" id="RHEA-COMP:15719"/>
        <dbReference type="ChEBI" id="CHEBI:14649"/>
        <dbReference type="ChEBI" id="CHEBI:15377"/>
        <dbReference type="ChEBI" id="CHEBI:15378"/>
        <dbReference type="ChEBI" id="CHEBI:144029"/>
        <dbReference type="ChEBI" id="CHEBI:144051"/>
    </reaction>
    <physiologicalReaction direction="left-to-right" evidence="9">
        <dbReference type="Rhea" id="RHEA:60877"/>
    </physiologicalReaction>
</comment>
<dbReference type="PROSITE" id="PS51462">
    <property type="entry name" value="NUDIX"/>
    <property type="match status" value="1"/>
</dbReference>
<dbReference type="SUPFAM" id="SSF55811">
    <property type="entry name" value="Nudix"/>
    <property type="match status" value="1"/>
</dbReference>
<comment type="caution">
    <text evidence="12">The sequence shown here is derived from an EMBL/GenBank/DDBJ whole genome shotgun (WGS) entry which is preliminary data.</text>
</comment>
<evidence type="ECO:0000256" key="2">
    <source>
        <dbReference type="ARBA" id="ARBA00001947"/>
    </source>
</evidence>
<dbReference type="InterPro" id="IPR049734">
    <property type="entry name" value="NudC-like_C"/>
</dbReference>
<gene>
    <name evidence="12" type="primary">nudC</name>
    <name evidence="12" type="ORF">GCM10009846_09690</name>
</gene>
<dbReference type="Proteomes" id="UP001501599">
    <property type="component" value="Unassembled WGS sequence"/>
</dbReference>
<feature type="compositionally biased region" description="Basic and acidic residues" evidence="10">
    <location>
        <begin position="14"/>
        <end position="24"/>
    </location>
</feature>
<dbReference type="InterPro" id="IPR000086">
    <property type="entry name" value="NUDIX_hydrolase_dom"/>
</dbReference>
<dbReference type="Gene3D" id="3.90.79.20">
    <property type="match status" value="1"/>
</dbReference>
<evidence type="ECO:0000256" key="10">
    <source>
        <dbReference type="SAM" id="MobiDB-lite"/>
    </source>
</evidence>
<keyword evidence="6" id="KW-0378">Hydrolase</keyword>
<evidence type="ECO:0000256" key="1">
    <source>
        <dbReference type="ARBA" id="ARBA00001946"/>
    </source>
</evidence>
<dbReference type="NCBIfam" id="NF001299">
    <property type="entry name" value="PRK00241.1"/>
    <property type="match status" value="1"/>
</dbReference>
<evidence type="ECO:0000313" key="13">
    <source>
        <dbReference type="Proteomes" id="UP001501599"/>
    </source>
</evidence>
<evidence type="ECO:0000256" key="7">
    <source>
        <dbReference type="ARBA" id="ARBA00022842"/>
    </source>
</evidence>
<reference evidence="13" key="1">
    <citation type="journal article" date="2019" name="Int. J. Syst. Evol. Microbiol.">
        <title>The Global Catalogue of Microorganisms (GCM) 10K type strain sequencing project: providing services to taxonomists for standard genome sequencing and annotation.</title>
        <authorList>
            <consortium name="The Broad Institute Genomics Platform"/>
            <consortium name="The Broad Institute Genome Sequencing Center for Infectious Disease"/>
            <person name="Wu L."/>
            <person name="Ma J."/>
        </authorList>
    </citation>
    <scope>NUCLEOTIDE SEQUENCE [LARGE SCALE GENOMIC DNA]</scope>
    <source>
        <strain evidence="13">JCM 16026</strain>
    </source>
</reference>
<evidence type="ECO:0000313" key="12">
    <source>
        <dbReference type="EMBL" id="GAA2172300.1"/>
    </source>
</evidence>
<dbReference type="Pfam" id="PF00293">
    <property type="entry name" value="NUDIX"/>
    <property type="match status" value="1"/>
</dbReference>
<dbReference type="InterPro" id="IPR020084">
    <property type="entry name" value="NUDIX_hydrolase_CS"/>
</dbReference>
<dbReference type="InterPro" id="IPR015797">
    <property type="entry name" value="NUDIX_hydrolase-like_dom_sf"/>
</dbReference>
<keyword evidence="5" id="KW-0479">Metal-binding</keyword>
<evidence type="ECO:0000256" key="3">
    <source>
        <dbReference type="ARBA" id="ARBA00009595"/>
    </source>
</evidence>
<dbReference type="InterPro" id="IPR015375">
    <property type="entry name" value="NADH_PPase-like_N"/>
</dbReference>
<dbReference type="PANTHER" id="PTHR42904">
    <property type="entry name" value="NUDIX HYDROLASE, NUDC SUBFAMILY"/>
    <property type="match status" value="1"/>
</dbReference>